<feature type="region of interest" description="Disordered" evidence="1">
    <location>
        <begin position="26"/>
        <end position="52"/>
    </location>
</feature>
<proteinExistence type="predicted"/>
<organism evidence="2 3">
    <name type="scientific">Staurois parvus</name>
    <dbReference type="NCBI Taxonomy" id="386267"/>
    <lineage>
        <taxon>Eukaryota</taxon>
        <taxon>Metazoa</taxon>
        <taxon>Chordata</taxon>
        <taxon>Craniata</taxon>
        <taxon>Vertebrata</taxon>
        <taxon>Euteleostomi</taxon>
        <taxon>Amphibia</taxon>
        <taxon>Batrachia</taxon>
        <taxon>Anura</taxon>
        <taxon>Neobatrachia</taxon>
        <taxon>Ranoidea</taxon>
        <taxon>Ranidae</taxon>
        <taxon>Staurois</taxon>
    </lineage>
</organism>
<accession>A0ABN9HJT0</accession>
<comment type="caution">
    <text evidence="2">The sequence shown here is derived from an EMBL/GenBank/DDBJ whole genome shotgun (WGS) entry which is preliminary data.</text>
</comment>
<evidence type="ECO:0000313" key="3">
    <source>
        <dbReference type="Proteomes" id="UP001162483"/>
    </source>
</evidence>
<sequence>MGPPGNRGSWGSCVLAQTQKAYEKGTGGISWGPLLTPGPRAVPEFPNGQSPL</sequence>
<dbReference type="EMBL" id="CATNWA010020968">
    <property type="protein sequence ID" value="CAI9620610.1"/>
    <property type="molecule type" value="Genomic_DNA"/>
</dbReference>
<protein>
    <submittedName>
        <fullName evidence="2">Uncharacterized protein</fullName>
    </submittedName>
</protein>
<evidence type="ECO:0000313" key="2">
    <source>
        <dbReference type="EMBL" id="CAI9620610.1"/>
    </source>
</evidence>
<dbReference type="Proteomes" id="UP001162483">
    <property type="component" value="Unassembled WGS sequence"/>
</dbReference>
<gene>
    <name evidence="2" type="ORF">SPARVUS_LOCUS16009306</name>
</gene>
<name>A0ABN9HJT0_9NEOB</name>
<evidence type="ECO:0000256" key="1">
    <source>
        <dbReference type="SAM" id="MobiDB-lite"/>
    </source>
</evidence>
<feature type="non-terminal residue" evidence="2">
    <location>
        <position position="52"/>
    </location>
</feature>
<reference evidence="2" key="1">
    <citation type="submission" date="2023-05" db="EMBL/GenBank/DDBJ databases">
        <authorList>
            <person name="Stuckert A."/>
        </authorList>
    </citation>
    <scope>NUCLEOTIDE SEQUENCE</scope>
</reference>
<keyword evidence="3" id="KW-1185">Reference proteome</keyword>